<feature type="compositionally biased region" description="Acidic residues" evidence="10">
    <location>
        <begin position="7"/>
        <end position="22"/>
    </location>
</feature>
<feature type="compositionally biased region" description="Acidic residues" evidence="10">
    <location>
        <begin position="57"/>
        <end position="68"/>
    </location>
</feature>
<keyword evidence="5" id="KW-0727">SH2 domain</keyword>
<dbReference type="InterPro" id="IPR028083">
    <property type="entry name" value="Spt6_acidic_N_dom"/>
</dbReference>
<dbReference type="SMART" id="SM00316">
    <property type="entry name" value="S1"/>
    <property type="match status" value="1"/>
</dbReference>
<dbReference type="EMBL" id="ML996697">
    <property type="protein sequence ID" value="KAF2399589.1"/>
    <property type="molecule type" value="Genomic_DNA"/>
</dbReference>
<dbReference type="InterPro" id="IPR055179">
    <property type="entry name" value="Tex-like_central_region"/>
</dbReference>
<dbReference type="Proteomes" id="UP000799640">
    <property type="component" value="Unassembled WGS sequence"/>
</dbReference>
<dbReference type="GO" id="GO:0005694">
    <property type="term" value="C:chromosome"/>
    <property type="evidence" value="ECO:0007669"/>
    <property type="project" value="UniProtKB-SubCell"/>
</dbReference>
<feature type="compositionally biased region" description="Acidic residues" evidence="10">
    <location>
        <begin position="36"/>
        <end position="47"/>
    </location>
</feature>
<dbReference type="Gene3D" id="2.40.50.140">
    <property type="entry name" value="Nucleic acid-binding proteins"/>
    <property type="match status" value="1"/>
</dbReference>
<dbReference type="SUPFAM" id="SSF47781">
    <property type="entry name" value="RuvA domain 2-like"/>
    <property type="match status" value="2"/>
</dbReference>
<dbReference type="InterPro" id="IPR035420">
    <property type="entry name" value="Spt6_SH2"/>
</dbReference>
<dbReference type="GO" id="GO:0003746">
    <property type="term" value="F:translation elongation factor activity"/>
    <property type="evidence" value="ECO:0007669"/>
    <property type="project" value="UniProtKB-KW"/>
</dbReference>
<evidence type="ECO:0000256" key="1">
    <source>
        <dbReference type="ARBA" id="ARBA00004123"/>
    </source>
</evidence>
<evidence type="ECO:0000256" key="8">
    <source>
        <dbReference type="ARBA" id="ARBA00093389"/>
    </source>
</evidence>
<gene>
    <name evidence="12" type="ORF">EJ06DRAFT_549638</name>
</gene>
<dbReference type="OrthoDB" id="995477at2759"/>
<dbReference type="Pfam" id="PF14632">
    <property type="entry name" value="SPT6_acidic"/>
    <property type="match status" value="1"/>
</dbReference>
<dbReference type="InterPro" id="IPR012340">
    <property type="entry name" value="NA-bd_OB-fold"/>
</dbReference>
<comment type="similarity">
    <text evidence="3 9">Belongs to the SPT6 family.</text>
</comment>
<dbReference type="Pfam" id="PF14633">
    <property type="entry name" value="SH2_2"/>
    <property type="match status" value="1"/>
</dbReference>
<keyword evidence="4" id="KW-0158">Chromosome</keyword>
<reference evidence="12" key="1">
    <citation type="journal article" date="2020" name="Stud. Mycol.">
        <title>101 Dothideomycetes genomes: a test case for predicting lifestyles and emergence of pathogens.</title>
        <authorList>
            <person name="Haridas S."/>
            <person name="Albert R."/>
            <person name="Binder M."/>
            <person name="Bloem J."/>
            <person name="Labutti K."/>
            <person name="Salamov A."/>
            <person name="Andreopoulos B."/>
            <person name="Baker S."/>
            <person name="Barry K."/>
            <person name="Bills G."/>
            <person name="Bluhm B."/>
            <person name="Cannon C."/>
            <person name="Castanera R."/>
            <person name="Culley D."/>
            <person name="Daum C."/>
            <person name="Ezra D."/>
            <person name="Gonzalez J."/>
            <person name="Henrissat B."/>
            <person name="Kuo A."/>
            <person name="Liang C."/>
            <person name="Lipzen A."/>
            <person name="Lutzoni F."/>
            <person name="Magnuson J."/>
            <person name="Mondo S."/>
            <person name="Nolan M."/>
            <person name="Ohm R."/>
            <person name="Pangilinan J."/>
            <person name="Park H.-J."/>
            <person name="Ramirez L."/>
            <person name="Alfaro M."/>
            <person name="Sun H."/>
            <person name="Tritt A."/>
            <person name="Yoshinaga Y."/>
            <person name="Zwiers L.-H."/>
            <person name="Turgeon B."/>
            <person name="Goodwin S."/>
            <person name="Spatafora J."/>
            <person name="Crous P."/>
            <person name="Grigoriev I."/>
        </authorList>
    </citation>
    <scope>NUCLEOTIDE SEQUENCE</scope>
    <source>
        <strain evidence="12">CBS 262.69</strain>
    </source>
</reference>
<feature type="region of interest" description="Disordered" evidence="10">
    <location>
        <begin position="109"/>
        <end position="143"/>
    </location>
</feature>
<dbReference type="CDD" id="cd09918">
    <property type="entry name" value="SH2_Nterm_SPT6_like"/>
    <property type="match status" value="1"/>
</dbReference>
<organism evidence="12 13">
    <name type="scientific">Trichodelitschia bisporula</name>
    <dbReference type="NCBI Taxonomy" id="703511"/>
    <lineage>
        <taxon>Eukaryota</taxon>
        <taxon>Fungi</taxon>
        <taxon>Dikarya</taxon>
        <taxon>Ascomycota</taxon>
        <taxon>Pezizomycotina</taxon>
        <taxon>Dothideomycetes</taxon>
        <taxon>Dothideomycetes incertae sedis</taxon>
        <taxon>Phaeotrichales</taxon>
        <taxon>Phaeotrichaceae</taxon>
        <taxon>Trichodelitschia</taxon>
    </lineage>
</organism>
<dbReference type="Gene3D" id="1.10.10.2740">
    <property type="entry name" value="Spt6, Death-like domain"/>
    <property type="match status" value="1"/>
</dbReference>
<dbReference type="SUPFAM" id="SSF50249">
    <property type="entry name" value="Nucleic acid-binding proteins"/>
    <property type="match status" value="1"/>
</dbReference>
<evidence type="ECO:0000259" key="11">
    <source>
        <dbReference type="PROSITE" id="PS50126"/>
    </source>
</evidence>
<dbReference type="Gene3D" id="3.30.505.10">
    <property type="entry name" value="SH2 domain"/>
    <property type="match status" value="2"/>
</dbReference>
<dbReference type="InterPro" id="IPR037027">
    <property type="entry name" value="YqgF/RNaseH-like_dom_sf"/>
</dbReference>
<dbReference type="FunFam" id="3.30.420.140:FF:000007">
    <property type="entry name" value="Transcription elongation factor SPT6"/>
    <property type="match status" value="1"/>
</dbReference>
<comment type="function">
    <text evidence="8">Histone H3-H4 chaperone that plays a role in maintenance of chromatin structure during RNA polymerase II transcription elongation thereby repressing transcription initiation from cryptic promoters. Mediates the reassembly of nucleosomes onto the promoters of at least a selected set of genes during repression; the nucleosome reassembly is essential for transcriptional repression. Essential for viability.</text>
</comment>
<dbReference type="Gene3D" id="1.10.3500.10">
    <property type="entry name" value="Tex N-terminal region-like"/>
    <property type="match status" value="1"/>
</dbReference>
<dbReference type="GO" id="GO:0034728">
    <property type="term" value="P:nucleosome organization"/>
    <property type="evidence" value="ECO:0007669"/>
    <property type="project" value="TreeGrafter"/>
</dbReference>
<accession>A0A6G1HUT7</accession>
<evidence type="ECO:0000256" key="6">
    <source>
        <dbReference type="ARBA" id="ARBA00023163"/>
    </source>
</evidence>
<dbReference type="GO" id="GO:0003677">
    <property type="term" value="F:DNA binding"/>
    <property type="evidence" value="ECO:0007669"/>
    <property type="project" value="InterPro"/>
</dbReference>
<keyword evidence="13" id="KW-1185">Reference proteome</keyword>
<evidence type="ECO:0000256" key="9">
    <source>
        <dbReference type="PIRNR" id="PIRNR036947"/>
    </source>
</evidence>
<evidence type="ECO:0000256" key="4">
    <source>
        <dbReference type="ARBA" id="ARBA00022454"/>
    </source>
</evidence>
<dbReference type="Gene3D" id="3.30.420.140">
    <property type="entry name" value="YqgF/RNase H-like domain"/>
    <property type="match status" value="1"/>
</dbReference>
<keyword evidence="12" id="KW-0648">Protein biosynthesis</keyword>
<evidence type="ECO:0000256" key="10">
    <source>
        <dbReference type="SAM" id="MobiDB-lite"/>
    </source>
</evidence>
<dbReference type="GO" id="GO:0042393">
    <property type="term" value="F:histone binding"/>
    <property type="evidence" value="ECO:0007669"/>
    <property type="project" value="TreeGrafter"/>
</dbReference>
<dbReference type="GO" id="GO:0031491">
    <property type="term" value="F:nucleosome binding"/>
    <property type="evidence" value="ECO:0007669"/>
    <property type="project" value="TreeGrafter"/>
</dbReference>
<feature type="compositionally biased region" description="Basic residues" evidence="10">
    <location>
        <begin position="73"/>
        <end position="82"/>
    </location>
</feature>
<dbReference type="InterPro" id="IPR036860">
    <property type="entry name" value="SH2_dom_sf"/>
</dbReference>
<dbReference type="Gene3D" id="1.10.150.850">
    <property type="entry name" value="Spt6, helix-hairpin-helix domain"/>
    <property type="match status" value="1"/>
</dbReference>
<dbReference type="FunFam" id="3.30.505.10:FF:000065">
    <property type="entry name" value="Transcription elongation factor SPT6"/>
    <property type="match status" value="1"/>
</dbReference>
<dbReference type="Gene3D" id="1.10.10.650">
    <property type="entry name" value="RuvA domain 2-like"/>
    <property type="match status" value="1"/>
</dbReference>
<dbReference type="InterPro" id="IPR035018">
    <property type="entry name" value="Spt6_SH2_C"/>
</dbReference>
<dbReference type="Pfam" id="PF21710">
    <property type="entry name" value="Spt6_S1"/>
    <property type="match status" value="1"/>
</dbReference>
<keyword evidence="7 9" id="KW-0539">Nucleus</keyword>
<dbReference type="InterPro" id="IPR023319">
    <property type="entry name" value="Tex-like_HTH_dom_sf"/>
</dbReference>
<dbReference type="InterPro" id="IPR010994">
    <property type="entry name" value="RuvA_2-like"/>
</dbReference>
<dbReference type="GO" id="GO:0140673">
    <property type="term" value="P:transcription elongation-coupled chromatin remodeling"/>
    <property type="evidence" value="ECO:0007669"/>
    <property type="project" value="InterPro"/>
</dbReference>
<dbReference type="InterPro" id="IPR017072">
    <property type="entry name" value="TF_Spt6"/>
</dbReference>
<feature type="region of interest" description="Disordered" evidence="10">
    <location>
        <begin position="1"/>
        <end position="87"/>
    </location>
</feature>
<feature type="domain" description="S1 motif" evidence="11">
    <location>
        <begin position="1087"/>
        <end position="1169"/>
    </location>
</feature>
<evidence type="ECO:0000313" key="13">
    <source>
        <dbReference type="Proteomes" id="UP000799640"/>
    </source>
</evidence>
<dbReference type="InterPro" id="IPR035019">
    <property type="entry name" value="Spt6_SH2_N"/>
</dbReference>
<dbReference type="SUPFAM" id="SSF55550">
    <property type="entry name" value="SH2 domain"/>
    <property type="match status" value="1"/>
</dbReference>
<comment type="subcellular location">
    <subcellularLocation>
        <location evidence="2">Chromosome</location>
    </subcellularLocation>
    <subcellularLocation>
        <location evidence="1 9">Nucleus</location>
    </subcellularLocation>
</comment>
<evidence type="ECO:0000256" key="5">
    <source>
        <dbReference type="ARBA" id="ARBA00022999"/>
    </source>
</evidence>
<dbReference type="InterPro" id="IPR028231">
    <property type="entry name" value="Spt6_YqgF"/>
</dbReference>
<dbReference type="Pfam" id="PF14635">
    <property type="entry name" value="HHH_7"/>
    <property type="match status" value="1"/>
</dbReference>
<dbReference type="PIRSF" id="PIRSF036947">
    <property type="entry name" value="Spt6"/>
    <property type="match status" value="1"/>
</dbReference>
<dbReference type="GO" id="GO:0008023">
    <property type="term" value="C:transcription elongation factor complex"/>
    <property type="evidence" value="ECO:0007669"/>
    <property type="project" value="TreeGrafter"/>
</dbReference>
<dbReference type="InterPro" id="IPR042066">
    <property type="entry name" value="Spt6_death-like"/>
</dbReference>
<evidence type="ECO:0000256" key="7">
    <source>
        <dbReference type="ARBA" id="ARBA00023242"/>
    </source>
</evidence>
<dbReference type="Pfam" id="PF22706">
    <property type="entry name" value="Tex_central_region"/>
    <property type="match status" value="1"/>
</dbReference>
<name>A0A6G1HUT7_9PEZI</name>
<dbReference type="FunFam" id="1.10.10.2740:FF:000002">
    <property type="entry name" value="Transcription elongation factor Spt6"/>
    <property type="match status" value="1"/>
</dbReference>
<dbReference type="PANTHER" id="PTHR10145">
    <property type="entry name" value="TRANSCRIPTION ELONGATION FACTOR SPT6"/>
    <property type="match status" value="1"/>
</dbReference>
<dbReference type="SUPFAM" id="SSF158832">
    <property type="entry name" value="Tex N-terminal region-like"/>
    <property type="match status" value="1"/>
</dbReference>
<sequence>MASLVDIDAEVGSEEDYEDEEEGIRRPKASNGALDDSSEEEEDDDEELAKAVAEGFIVDEDEEEEGEEEVRRPGKHRRKRRRAEREIEEEALDEEDLDLIGEHIEPKTTTKHKFKRLKQGHRQVRTAKSQNDIFSDDEDDEEGHVGYKERTEVDEFADFIESDEFEDEERDRMIEEQEVARPGRKPLTGFADIDISGFDEQTMEDYRAAFGDGNEYEWALRMQAEADETAQDDTNALSLKDVFEPSQLVDKMMTDEDNVIRLTDIPERHQIARKAFRLATRTEGEAKELLKEEAKWIADLILPKKRFDRFMHEPLTAMVGKILDFMVTSNFEVPFIMQQRKDYLIYDRNANGDVEMSDDHYDGPAPEKLLNQEDLWDIFDFDLRWNGLVEKRDALNAAYSALRDAGEIDDPLINELLPKVVNVEDVQDLMDYFHFQYSAQLKDLSLMEQETNGALKRAKTRGARWERLRASRAYTLVRAVGITADAFAQNVSTSGPRQYTEDPAQLPDDLADALLDPPEFSTGQKVLQAAMAMFSEQLAMSPRLRRFIRQEFYYSARFDCIRTAKGAKTITEEHRYYEFKYLRNQDVSEMARRPELFLRMLKAESEGLVEVKITLINRDAFKQKLYSCIVSDNVSDIAEAWNRLRREMVDMAFEKLETHIARGVKETLKAECETQLAKACRGRFNEKLDQAPYKPKGTELGTTPRVLAMSNGNGVPGHDAVCWIFMDDDGRIPENGKYTDLRPGNPEKYLPDGKDVEKLVDLIKRRKPDVIGISGFKVEARKLYKDVQEIIDKFDLTLEIDDPDEETSKVEVIMVNDEVARLYQSSPRAAVEFPSFPPLGRYCVALARYLRNPMLEYASLGKDITSINWDPNQDLVPKEKLFKYLETALIDIVNLVGVNMHEATSNPQIANLLQYVSGLGPRKANHILTVIGRNGGNLKLRSDLVGDDERGIAPAVGATIFANCASFLYLEYDETDDESDYLDSTRIHPEDYDMARKMAADACDWDEEDIAKNGIEAAVREFVREEMQAKADELDMDEYSQRLLIHFNLRKRATLETIRAELQAPYEELRRSFLPLTHDEIYTMLTGDTLDSLQEQMVVPVKIRRVFQDHIEVRLTNGLEGGIGAEQYPDGVGGDRGVDPRTVYSTHQTVQAKILYLNRKALTAQLSLKEDVVRRPFRRHLDHLPGEWDHEQEEADRKTAQAAKEAVAGRPSRVIKHPNFRAMNAKEAQEYLGSQSRGDVVIRPSSKGLDHIAVTWKVSDYVYDHIDVLELDKASPFELGKTLTIGGRYRYSDLDELIVLHVKGMARKVDEMMNDERYQSGTKAQTEQWLSTYTEANPRRSMYGFCINPKYPGWFWLIWKAGRDAKLMSWPVKVLPGGFELMKNSYPDMRALKNGFKMLYTSMNNGGR</sequence>
<keyword evidence="6 9" id="KW-0804">Transcription</keyword>
<evidence type="ECO:0000256" key="3">
    <source>
        <dbReference type="ARBA" id="ARBA00009253"/>
    </source>
</evidence>
<dbReference type="SUPFAM" id="SSF53098">
    <property type="entry name" value="Ribonuclease H-like"/>
    <property type="match status" value="1"/>
</dbReference>
<dbReference type="InterPro" id="IPR003029">
    <property type="entry name" value="S1_domain"/>
</dbReference>
<dbReference type="InterPro" id="IPR012337">
    <property type="entry name" value="RNaseH-like_sf"/>
</dbReference>
<dbReference type="FunFam" id="3.30.505.10:FF:000056">
    <property type="entry name" value="Transcription elongation factor Spt6"/>
    <property type="match status" value="1"/>
</dbReference>
<dbReference type="InterPro" id="IPR049540">
    <property type="entry name" value="Spt6-like_S1"/>
</dbReference>
<dbReference type="InterPro" id="IPR023323">
    <property type="entry name" value="Tex-like_dom_sf"/>
</dbReference>
<dbReference type="InterPro" id="IPR028088">
    <property type="entry name" value="Spt6_HTH_DNA-bd_dom"/>
</dbReference>
<evidence type="ECO:0000313" key="12">
    <source>
        <dbReference type="EMBL" id="KAF2399589.1"/>
    </source>
</evidence>
<dbReference type="PANTHER" id="PTHR10145:SF6">
    <property type="entry name" value="TRANSCRIPTION ELONGATION FACTOR SPT6"/>
    <property type="match status" value="1"/>
</dbReference>
<keyword evidence="12" id="KW-0251">Elongation factor</keyword>
<dbReference type="InterPro" id="IPR041692">
    <property type="entry name" value="HHH_9"/>
</dbReference>
<dbReference type="PROSITE" id="PS50126">
    <property type="entry name" value="S1"/>
    <property type="match status" value="1"/>
</dbReference>
<proteinExistence type="inferred from homology"/>
<dbReference type="Pfam" id="PF14639">
    <property type="entry name" value="YqgF"/>
    <property type="match status" value="1"/>
</dbReference>
<evidence type="ECO:0000256" key="2">
    <source>
        <dbReference type="ARBA" id="ARBA00004286"/>
    </source>
</evidence>
<dbReference type="InterPro" id="IPR032706">
    <property type="entry name" value="Spt6_HHH"/>
</dbReference>
<dbReference type="Pfam" id="PF17674">
    <property type="entry name" value="HHH_9"/>
    <property type="match status" value="1"/>
</dbReference>
<feature type="compositionally biased region" description="Basic residues" evidence="10">
    <location>
        <begin position="109"/>
        <end position="125"/>
    </location>
</feature>
<comment type="function">
    <text evidence="9">Plays a role in maintenance of chromatin structure during RNA polymerase II transcription elongation thereby repressing transcription initiation from cryptic promoters. Mediates the reassembly of nucleosomes onto the promoters of at least a selected set of genes during repression; the nucleosome reassembly is essential for transcriptional repression.</text>
</comment>
<dbReference type="CDD" id="cd09928">
    <property type="entry name" value="SH2_Cterm_SPT6_like"/>
    <property type="match status" value="1"/>
</dbReference>
<protein>
    <recommendedName>
        <fullName evidence="9">Transcription elongation factor Spt6</fullName>
    </recommendedName>
</protein>
<dbReference type="Pfam" id="PF14641">
    <property type="entry name" value="HTH_44"/>
    <property type="match status" value="1"/>
</dbReference>